<dbReference type="PANTHER" id="PTHR46620:SF1">
    <property type="entry name" value="J DOMAIN-CONTAINING PROTEIN SPF31"/>
    <property type="match status" value="1"/>
</dbReference>
<dbReference type="Gene3D" id="1.10.287.110">
    <property type="entry name" value="DnaJ domain"/>
    <property type="match status" value="1"/>
</dbReference>
<dbReference type="PANTHER" id="PTHR46620">
    <property type="entry name" value="J DOMAIN-CONTAINING PROTEIN SPF31"/>
    <property type="match status" value="1"/>
</dbReference>
<evidence type="ECO:0000256" key="1">
    <source>
        <dbReference type="SAM" id="Coils"/>
    </source>
</evidence>
<keyword evidence="1" id="KW-0175">Coiled coil</keyword>
<evidence type="ECO:0000313" key="4">
    <source>
        <dbReference type="EMBL" id="WFC99470.1"/>
    </source>
</evidence>
<sequence length="285" mass="32836">MSARMAQGENGSVKTAPGPPPGPPPKPPMERAASHDGVQNDKVANEKLKPPPSFPEGPIPVPPPNWTALDEEDAQERAKTPQQREIDRIVLGCFRLNPYDVLGITPDMDDKSIQKAFRKKSLLIHPDKVGDHYRERAQEAFQLMKQALDHLFDAERRQALNEISRSGRSLALQELNLPFTWSDEQVEKEQEPGGRLHGLKPTFPERVVHCTNHLMREDELYRRNRIRIKQEAEEEARKLREQAEEQRKRKADLEIAWENARDNRVEGWRSFQKTKKKKKKMDVLG</sequence>
<reference evidence="4 5" key="1">
    <citation type="submission" date="2023-03" db="EMBL/GenBank/DDBJ databases">
        <title>Mating type loci evolution in Malassezia.</title>
        <authorList>
            <person name="Coelho M.A."/>
        </authorList>
    </citation>
    <scope>NUCLEOTIDE SEQUENCE [LARGE SCALE GENOMIC DNA]</scope>
    <source>
        <strain evidence="4 5">CBS 9725</strain>
    </source>
</reference>
<dbReference type="SMART" id="SM00271">
    <property type="entry name" value="DnaJ"/>
    <property type="match status" value="1"/>
</dbReference>
<gene>
    <name evidence="4" type="primary">spf31</name>
    <name evidence="4" type="ORF">MYAM1_002214</name>
</gene>
<evidence type="ECO:0000259" key="3">
    <source>
        <dbReference type="PROSITE" id="PS50076"/>
    </source>
</evidence>
<keyword evidence="5" id="KW-1185">Reference proteome</keyword>
<evidence type="ECO:0000313" key="5">
    <source>
        <dbReference type="Proteomes" id="UP001219567"/>
    </source>
</evidence>
<feature type="compositionally biased region" description="Pro residues" evidence="2">
    <location>
        <begin position="17"/>
        <end position="27"/>
    </location>
</feature>
<dbReference type="PRINTS" id="PR00625">
    <property type="entry name" value="JDOMAIN"/>
</dbReference>
<dbReference type="PROSITE" id="PS50076">
    <property type="entry name" value="DNAJ_2"/>
    <property type="match status" value="1"/>
</dbReference>
<dbReference type="EMBL" id="CP119944">
    <property type="protein sequence ID" value="WFC99470.1"/>
    <property type="molecule type" value="Genomic_DNA"/>
</dbReference>
<protein>
    <submittedName>
        <fullName evidence="4">DnaJ sub C member 8</fullName>
    </submittedName>
</protein>
<proteinExistence type="predicted"/>
<dbReference type="InterPro" id="IPR036869">
    <property type="entry name" value="J_dom_sf"/>
</dbReference>
<feature type="compositionally biased region" description="Pro residues" evidence="2">
    <location>
        <begin position="50"/>
        <end position="65"/>
    </location>
</feature>
<feature type="coiled-coil region" evidence="1">
    <location>
        <begin position="222"/>
        <end position="263"/>
    </location>
</feature>
<dbReference type="AlphaFoldDB" id="A0AAJ5YU53"/>
<feature type="region of interest" description="Disordered" evidence="2">
    <location>
        <begin position="1"/>
        <end position="83"/>
    </location>
</feature>
<organism evidence="4 5">
    <name type="scientific">Malassezia yamatoensis</name>
    <dbReference type="NCBI Taxonomy" id="253288"/>
    <lineage>
        <taxon>Eukaryota</taxon>
        <taxon>Fungi</taxon>
        <taxon>Dikarya</taxon>
        <taxon>Basidiomycota</taxon>
        <taxon>Ustilaginomycotina</taxon>
        <taxon>Malasseziomycetes</taxon>
        <taxon>Malasseziales</taxon>
        <taxon>Malasseziaceae</taxon>
        <taxon>Malassezia</taxon>
    </lineage>
</organism>
<dbReference type="Pfam" id="PF00226">
    <property type="entry name" value="DnaJ"/>
    <property type="match status" value="1"/>
</dbReference>
<dbReference type="CDD" id="cd06257">
    <property type="entry name" value="DnaJ"/>
    <property type="match status" value="1"/>
</dbReference>
<evidence type="ECO:0000256" key="2">
    <source>
        <dbReference type="SAM" id="MobiDB-lite"/>
    </source>
</evidence>
<feature type="domain" description="J" evidence="3">
    <location>
        <begin position="97"/>
        <end position="164"/>
    </location>
</feature>
<accession>A0AAJ5YU53</accession>
<dbReference type="Proteomes" id="UP001219567">
    <property type="component" value="Chromosome 2"/>
</dbReference>
<dbReference type="SUPFAM" id="SSF46565">
    <property type="entry name" value="Chaperone J-domain"/>
    <property type="match status" value="1"/>
</dbReference>
<name>A0AAJ5YU53_9BASI</name>
<dbReference type="InterPro" id="IPR001623">
    <property type="entry name" value="DnaJ_domain"/>
</dbReference>